<evidence type="ECO:0000256" key="5">
    <source>
        <dbReference type="PIRNR" id="PIRNR037207"/>
    </source>
</evidence>
<dbReference type="InterPro" id="IPR016181">
    <property type="entry name" value="Acyl_CoA_acyltransferase"/>
</dbReference>
<dbReference type="SUPFAM" id="SSF55729">
    <property type="entry name" value="Acyl-CoA N-acyltransferases (Nat)"/>
    <property type="match status" value="1"/>
</dbReference>
<dbReference type="STRING" id="6832.A0A553NBQ1"/>
<keyword evidence="10" id="KW-1185">Reference proteome</keyword>
<dbReference type="Proteomes" id="UP000318571">
    <property type="component" value="Chromosome 10"/>
</dbReference>
<evidence type="ECO:0000256" key="1">
    <source>
        <dbReference type="ARBA" id="ARBA00009991"/>
    </source>
</evidence>
<feature type="compositionally biased region" description="Basic and acidic residues" evidence="6">
    <location>
        <begin position="123"/>
        <end position="135"/>
    </location>
</feature>
<dbReference type="PANTHER" id="PTHR21367">
    <property type="entry name" value="ARGININE-TRNA-PROTEIN TRANSFERASE 1"/>
    <property type="match status" value="1"/>
</dbReference>
<name>A0A553NBQ1_TIGCA</name>
<organism evidence="9 10">
    <name type="scientific">Tigriopus californicus</name>
    <name type="common">Marine copepod</name>
    <dbReference type="NCBI Taxonomy" id="6832"/>
    <lineage>
        <taxon>Eukaryota</taxon>
        <taxon>Metazoa</taxon>
        <taxon>Ecdysozoa</taxon>
        <taxon>Arthropoda</taxon>
        <taxon>Crustacea</taxon>
        <taxon>Multicrustacea</taxon>
        <taxon>Hexanauplia</taxon>
        <taxon>Copepoda</taxon>
        <taxon>Harpacticoida</taxon>
        <taxon>Harpacticidae</taxon>
        <taxon>Tigriopus</taxon>
    </lineage>
</organism>
<feature type="region of interest" description="Disordered" evidence="6">
    <location>
        <begin position="98"/>
        <end position="217"/>
    </location>
</feature>
<dbReference type="AlphaFoldDB" id="A0A553NBQ1"/>
<dbReference type="EMBL" id="VCGU01000458">
    <property type="protein sequence ID" value="TRY62876.1"/>
    <property type="molecule type" value="Genomic_DNA"/>
</dbReference>
<dbReference type="OMA" id="KYQTAIH"/>
<dbReference type="PIRSF" id="PIRSF037207">
    <property type="entry name" value="ATE1_euk"/>
    <property type="match status" value="1"/>
</dbReference>
<feature type="compositionally biased region" description="Basic and acidic residues" evidence="6">
    <location>
        <begin position="205"/>
        <end position="217"/>
    </location>
</feature>
<gene>
    <name evidence="9" type="ORF">TCAL_08298</name>
</gene>
<evidence type="ECO:0000259" key="7">
    <source>
        <dbReference type="Pfam" id="PF04376"/>
    </source>
</evidence>
<reference evidence="9 10" key="1">
    <citation type="journal article" date="2018" name="Nat. Ecol. Evol.">
        <title>Genomic signatures of mitonuclear coevolution across populations of Tigriopus californicus.</title>
        <authorList>
            <person name="Barreto F.S."/>
            <person name="Watson E.T."/>
            <person name="Lima T.G."/>
            <person name="Willett C.S."/>
            <person name="Edmands S."/>
            <person name="Li W."/>
            <person name="Burton R.S."/>
        </authorList>
    </citation>
    <scope>NUCLEOTIDE SEQUENCE [LARGE SCALE GENOMIC DNA]</scope>
    <source>
        <strain evidence="9 10">San Diego</strain>
    </source>
</reference>
<dbReference type="GO" id="GO:0004057">
    <property type="term" value="F:arginyl-tRNA--protein transferase activity"/>
    <property type="evidence" value="ECO:0007669"/>
    <property type="project" value="UniProtKB-EC"/>
</dbReference>
<feature type="compositionally biased region" description="Polar residues" evidence="6">
    <location>
        <begin position="139"/>
        <end position="153"/>
    </location>
</feature>
<dbReference type="InterPro" id="IPR017137">
    <property type="entry name" value="Arg-tRNA-P_Trfase_1_euk"/>
</dbReference>
<accession>A0A553NBQ1</accession>
<dbReference type="InterPro" id="IPR007472">
    <property type="entry name" value="N-end_Aminoacyl_Trfase_C"/>
</dbReference>
<dbReference type="GO" id="GO:0005737">
    <property type="term" value="C:cytoplasm"/>
    <property type="evidence" value="ECO:0007669"/>
    <property type="project" value="TreeGrafter"/>
</dbReference>
<keyword evidence="2 5" id="KW-0808">Transferase</keyword>
<dbReference type="EC" id="2.3.2.8" evidence="5"/>
<comment type="caution">
    <text evidence="9">The sequence shown here is derived from an EMBL/GenBank/DDBJ whole genome shotgun (WGS) entry which is preliminary data.</text>
</comment>
<evidence type="ECO:0000256" key="2">
    <source>
        <dbReference type="ARBA" id="ARBA00022679"/>
    </source>
</evidence>
<evidence type="ECO:0000259" key="8">
    <source>
        <dbReference type="Pfam" id="PF04377"/>
    </source>
</evidence>
<protein>
    <recommendedName>
        <fullName evidence="5">Arginyl-tRNA--protein transferase 1</fullName>
        <shortName evidence="5">Arginyltransferase 1</shortName>
        <shortName evidence="5">R-transferase 1</shortName>
        <ecNumber evidence="5">2.3.2.8</ecNumber>
    </recommendedName>
    <alternativeName>
        <fullName evidence="5">Arginine-tRNA--protein transferase 1</fullName>
    </alternativeName>
</protein>
<proteinExistence type="inferred from homology"/>
<comment type="similarity">
    <text evidence="1 5">Belongs to the R-transferase family.</text>
</comment>
<keyword evidence="4 5" id="KW-0012">Acyltransferase</keyword>
<sequence>MPLSVVEYFGKGEPHQCGYCGGEACSISYGLWGHALSCYDYQDMIDGGWRRSGKYCYKPIMNQTCCPMYTIKCDVHAFKPTKSMKKTLKRFRHFINTGERTKGRGKASRPATAANVNGISEASRSDRNLDEAERRLKTHSANPFSNETDSISKAPNHVKEIKKVPTRDGNPANRPVDVVAKSDRPPTRTMKRKEFRKQRSLQKHNGIDPRLGKTPKNREKTLEELTSLEFSPNAVHNFSIRTVHADSKNPEFNATLEASLAVYQKYQSIIHNDDITKCTKRQWLRFLADSSLIPGEVDGGKLGGFHQQYWLDEQLICVGVVDFLPNCISSVYLYYDPEYSFLSLGTLSALFEISLTRSLLNSYHGQLRYYYMGYYIHNCPKMRYKGNFGPSYLLCPKTFDWVSLVKAGPLLDTAKYTQLAEATSPLQEIDPASNDEVNVEAVQILHLQRKMSFSAYLSLKLEANQPVAKDFEEVEEYAKLIRRPAFNSMLLYRE</sequence>
<dbReference type="Pfam" id="PF04377">
    <property type="entry name" value="ATE_C"/>
    <property type="match status" value="1"/>
</dbReference>
<evidence type="ECO:0000256" key="3">
    <source>
        <dbReference type="ARBA" id="ARBA00022786"/>
    </source>
</evidence>
<feature type="compositionally biased region" description="Basic and acidic residues" evidence="6">
    <location>
        <begin position="157"/>
        <end position="166"/>
    </location>
</feature>
<evidence type="ECO:0000313" key="10">
    <source>
        <dbReference type="Proteomes" id="UP000318571"/>
    </source>
</evidence>
<evidence type="ECO:0000313" key="9">
    <source>
        <dbReference type="EMBL" id="TRY62876.1"/>
    </source>
</evidence>
<dbReference type="Pfam" id="PF04376">
    <property type="entry name" value="ATE_N"/>
    <property type="match status" value="1"/>
</dbReference>
<evidence type="ECO:0000256" key="6">
    <source>
        <dbReference type="SAM" id="MobiDB-lite"/>
    </source>
</evidence>
<comment type="function">
    <text evidence="5">Involved in the post-translational conjugation of arginine to the N-terminal aspartate or glutamate of a protein. This arginylation is required for degradation of the protein via the ubiquitin pathway.</text>
</comment>
<feature type="domain" description="N-end rule aminoacyl transferase C-terminal" evidence="8">
    <location>
        <begin position="260"/>
        <end position="395"/>
    </location>
</feature>
<comment type="catalytic activity">
    <reaction evidence="5">
        <text>an N-terminal L-alpha-aminoacyl-[protein] + L-arginyl-tRNA(Arg) = an N-terminal L-arginyl-L-aminoacyl-[protein] + tRNA(Arg) + H(+)</text>
        <dbReference type="Rhea" id="RHEA:10208"/>
        <dbReference type="Rhea" id="RHEA-COMP:9658"/>
        <dbReference type="Rhea" id="RHEA-COMP:9673"/>
        <dbReference type="Rhea" id="RHEA-COMP:10636"/>
        <dbReference type="Rhea" id="RHEA-COMP:10638"/>
        <dbReference type="ChEBI" id="CHEBI:15378"/>
        <dbReference type="ChEBI" id="CHEBI:78442"/>
        <dbReference type="ChEBI" id="CHEBI:78513"/>
        <dbReference type="ChEBI" id="CHEBI:78597"/>
        <dbReference type="ChEBI" id="CHEBI:83562"/>
        <dbReference type="EC" id="2.3.2.8"/>
    </reaction>
</comment>
<evidence type="ECO:0000256" key="4">
    <source>
        <dbReference type="ARBA" id="ARBA00023315"/>
    </source>
</evidence>
<dbReference type="OrthoDB" id="74183at2759"/>
<dbReference type="InterPro" id="IPR030700">
    <property type="entry name" value="N-end_Aminoacyl_Trfase"/>
</dbReference>
<feature type="domain" description="N-end aminoacyl transferase N-terminal" evidence="7">
    <location>
        <begin position="15"/>
        <end position="86"/>
    </location>
</feature>
<dbReference type="PANTHER" id="PTHR21367:SF1">
    <property type="entry name" value="ARGINYL-TRNA--PROTEIN TRANSFERASE 1"/>
    <property type="match status" value="1"/>
</dbReference>
<dbReference type="InterPro" id="IPR007471">
    <property type="entry name" value="N-end_Aminoacyl_Trfase_N"/>
</dbReference>
<feature type="compositionally biased region" description="Basic residues" evidence="6">
    <location>
        <begin position="189"/>
        <end position="202"/>
    </location>
</feature>
<keyword evidence="3 5" id="KW-0833">Ubl conjugation pathway</keyword>